<organism evidence="7 8">
    <name type="scientific">Pseudomonas putida</name>
    <name type="common">Arthrobacter siderocapsulatus</name>
    <dbReference type="NCBI Taxonomy" id="303"/>
    <lineage>
        <taxon>Bacteria</taxon>
        <taxon>Pseudomonadati</taxon>
        <taxon>Pseudomonadota</taxon>
        <taxon>Gammaproteobacteria</taxon>
        <taxon>Pseudomonadales</taxon>
        <taxon>Pseudomonadaceae</taxon>
        <taxon>Pseudomonas</taxon>
    </lineage>
</organism>
<evidence type="ECO:0000313" key="8">
    <source>
        <dbReference type="Proteomes" id="UP000515680"/>
    </source>
</evidence>
<dbReference type="PANTHER" id="PTHR30250">
    <property type="entry name" value="PST FAMILY PREDICTED COLANIC ACID TRANSPORTER"/>
    <property type="match status" value="1"/>
</dbReference>
<dbReference type="InterPro" id="IPR044550">
    <property type="entry name" value="WzxE"/>
</dbReference>
<dbReference type="EMBL" id="AP022227">
    <property type="protein sequence ID" value="BBT41363.1"/>
    <property type="molecule type" value="Genomic_DNA"/>
</dbReference>
<feature type="transmembrane region" description="Helical" evidence="6">
    <location>
        <begin position="42"/>
        <end position="66"/>
    </location>
</feature>
<reference evidence="7 8" key="1">
    <citation type="submission" date="2019-12" db="EMBL/GenBank/DDBJ databases">
        <title>complete genome sequences of Pseudomonas putida str. WP8-W18-CRE-01 isolated from wastewater treatment plant effluent.</title>
        <authorList>
            <person name="Sekizuka T."/>
            <person name="Itokawa K."/>
            <person name="Yatsu K."/>
            <person name="Inamine Y."/>
            <person name="Kuroda M."/>
        </authorList>
    </citation>
    <scope>NUCLEOTIDE SEQUENCE [LARGE SCALE GENOMIC DNA]</scope>
    <source>
        <strain evidence="7 8">WP8-W18-CRE-01</strain>
    </source>
</reference>
<name>A0A6S5TT29_PSEPU</name>
<sequence length="416" mass="44672">MSRLRAGLHFGFTILIKILAGLVVIKVLAWKLGPEGFGVLGQLMTLAAIVGMLAGGGISNGLIKVLAKTPITEQEGRAWFGSAFTMVMIVSIAFAVLLSLFSGALSDYFLPSVGAGLFIILAVSQIIIALGNLPLAEVSSRGDVRSYSRVNVLGTLLGAALVVAAACYGGLVGAAYAVLLMPAMIGVVALAYVVVWRRQLLSACGYLFDLARIKHLMLFSLVTLVGALSVPLAQLFIRDVMARAVGWDQVGLWQAVVKLSDVYMQFVGVVLLNFVLPRYSAAADMQRVFKEWLGSLSALLVVLLIGFFVIFVLRQYIVKLVFSADFLPMLQYLLPQMVGDTLRTVAASISYIYMSRGLLGVSVAFELMQGVLLALAFSYFFGASGGMAPVYAHVFTYAVLSVLMGLGLLIWMKRKA</sequence>
<dbReference type="Pfam" id="PF13440">
    <property type="entry name" value="Polysacc_synt_3"/>
    <property type="match status" value="1"/>
</dbReference>
<dbReference type="PANTHER" id="PTHR30250:SF30">
    <property type="entry name" value="LIPID III FLIPPASE"/>
    <property type="match status" value="1"/>
</dbReference>
<feature type="transmembrane region" description="Helical" evidence="6">
    <location>
        <begin position="216"/>
        <end position="237"/>
    </location>
</feature>
<keyword evidence="2" id="KW-1003">Cell membrane</keyword>
<proteinExistence type="predicted"/>
<feature type="transmembrane region" description="Helical" evidence="6">
    <location>
        <begin position="394"/>
        <end position="412"/>
    </location>
</feature>
<feature type="transmembrane region" description="Helical" evidence="6">
    <location>
        <begin position="292"/>
        <end position="313"/>
    </location>
</feature>
<feature type="transmembrane region" description="Helical" evidence="6">
    <location>
        <begin position="78"/>
        <end position="102"/>
    </location>
</feature>
<dbReference type="Proteomes" id="UP000515680">
    <property type="component" value="Chromosome"/>
</dbReference>
<evidence type="ECO:0000256" key="2">
    <source>
        <dbReference type="ARBA" id="ARBA00022475"/>
    </source>
</evidence>
<evidence type="ECO:0000256" key="1">
    <source>
        <dbReference type="ARBA" id="ARBA00004651"/>
    </source>
</evidence>
<evidence type="ECO:0000313" key="7">
    <source>
        <dbReference type="EMBL" id="BBT41363.1"/>
    </source>
</evidence>
<feature type="transmembrane region" description="Helical" evidence="6">
    <location>
        <begin position="108"/>
        <end position="130"/>
    </location>
</feature>
<feature type="transmembrane region" description="Helical" evidence="6">
    <location>
        <begin position="361"/>
        <end position="382"/>
    </location>
</feature>
<gene>
    <name evidence="7" type="ORF">WP8W18C01_37040</name>
</gene>
<dbReference type="GO" id="GO:0005886">
    <property type="term" value="C:plasma membrane"/>
    <property type="evidence" value="ECO:0007669"/>
    <property type="project" value="UniProtKB-SubCell"/>
</dbReference>
<dbReference type="InterPro" id="IPR050833">
    <property type="entry name" value="Poly_Biosynth_Transport"/>
</dbReference>
<feature type="transmembrane region" description="Helical" evidence="6">
    <location>
        <begin position="262"/>
        <end position="280"/>
    </location>
</feature>
<accession>A0A6S5TT29</accession>
<evidence type="ECO:0000256" key="3">
    <source>
        <dbReference type="ARBA" id="ARBA00022692"/>
    </source>
</evidence>
<keyword evidence="5 6" id="KW-0472">Membrane</keyword>
<protein>
    <submittedName>
        <fullName evidence="7">LPS biosynthesis protein</fullName>
    </submittedName>
</protein>
<feature type="transmembrane region" description="Helical" evidence="6">
    <location>
        <begin position="333"/>
        <end position="354"/>
    </location>
</feature>
<comment type="subcellular location">
    <subcellularLocation>
        <location evidence="1">Cell membrane</location>
        <topology evidence="1">Multi-pass membrane protein</topology>
    </subcellularLocation>
</comment>
<evidence type="ECO:0000256" key="5">
    <source>
        <dbReference type="ARBA" id="ARBA00023136"/>
    </source>
</evidence>
<keyword evidence="4 6" id="KW-1133">Transmembrane helix</keyword>
<dbReference type="AlphaFoldDB" id="A0A6S5TT29"/>
<feature type="transmembrane region" description="Helical" evidence="6">
    <location>
        <begin position="150"/>
        <end position="171"/>
    </location>
</feature>
<feature type="transmembrane region" description="Helical" evidence="6">
    <location>
        <begin position="177"/>
        <end position="195"/>
    </location>
</feature>
<dbReference type="CDD" id="cd13125">
    <property type="entry name" value="MATE_like_10"/>
    <property type="match status" value="1"/>
</dbReference>
<keyword evidence="3 6" id="KW-0812">Transmembrane</keyword>
<feature type="transmembrane region" description="Helical" evidence="6">
    <location>
        <begin position="7"/>
        <end position="30"/>
    </location>
</feature>
<evidence type="ECO:0000256" key="4">
    <source>
        <dbReference type="ARBA" id="ARBA00022989"/>
    </source>
</evidence>
<evidence type="ECO:0000256" key="6">
    <source>
        <dbReference type="SAM" id="Phobius"/>
    </source>
</evidence>
<dbReference type="GO" id="GO:0009246">
    <property type="term" value="P:enterobacterial common antigen biosynthetic process"/>
    <property type="evidence" value="ECO:0007669"/>
    <property type="project" value="InterPro"/>
</dbReference>